<dbReference type="GO" id="GO:0004496">
    <property type="term" value="F:mevalonate kinase activity"/>
    <property type="evidence" value="ECO:0007669"/>
    <property type="project" value="UniProtKB-EC"/>
</dbReference>
<evidence type="ECO:0000256" key="3">
    <source>
        <dbReference type="ARBA" id="ARBA00012103"/>
    </source>
</evidence>
<name>A0A9Q4C2W7_9EURY</name>
<dbReference type="Gene3D" id="3.30.70.890">
    <property type="entry name" value="GHMP kinase, C-terminal domain"/>
    <property type="match status" value="1"/>
</dbReference>
<dbReference type="PROSITE" id="PS00627">
    <property type="entry name" value="GHMP_KINASES_ATP"/>
    <property type="match status" value="1"/>
</dbReference>
<dbReference type="InterPro" id="IPR036554">
    <property type="entry name" value="GHMP_kinase_C_sf"/>
</dbReference>
<dbReference type="Pfam" id="PF08544">
    <property type="entry name" value="GHMP_kinases_C"/>
    <property type="match status" value="1"/>
</dbReference>
<dbReference type="InterPro" id="IPR006204">
    <property type="entry name" value="GHMP_kinase_N_dom"/>
</dbReference>
<keyword evidence="9" id="KW-0067">ATP-binding</keyword>
<feature type="domain" description="GHMP kinase N-terminal" evidence="13">
    <location>
        <begin position="51"/>
        <end position="137"/>
    </location>
</feature>
<evidence type="ECO:0000256" key="10">
    <source>
        <dbReference type="ARBA" id="ARBA00022842"/>
    </source>
</evidence>
<dbReference type="InterPro" id="IPR013750">
    <property type="entry name" value="GHMP_kinase_C_dom"/>
</dbReference>
<keyword evidence="4" id="KW-0963">Cytoplasm</keyword>
<dbReference type="SUPFAM" id="SSF54211">
    <property type="entry name" value="Ribosomal protein S5 domain 2-like"/>
    <property type="match status" value="1"/>
</dbReference>
<dbReference type="GO" id="GO:0005829">
    <property type="term" value="C:cytosol"/>
    <property type="evidence" value="ECO:0007669"/>
    <property type="project" value="TreeGrafter"/>
</dbReference>
<dbReference type="PANTHER" id="PTHR43290">
    <property type="entry name" value="MEVALONATE KINASE"/>
    <property type="match status" value="1"/>
</dbReference>
<dbReference type="EMBL" id="RKLV01000001">
    <property type="protein sequence ID" value="MCX2817979.1"/>
    <property type="molecule type" value="Genomic_DNA"/>
</dbReference>
<dbReference type="EC" id="2.7.1.36" evidence="3"/>
<keyword evidence="11" id="KW-0443">Lipid metabolism</keyword>
<evidence type="ECO:0000256" key="5">
    <source>
        <dbReference type="ARBA" id="ARBA00022516"/>
    </source>
</evidence>
<sequence>MPARSSAPGSAFLVGEHAVVYDEPALLLAVDRRATVAVEDADEDDLPDSAYVREAVERTRLYADETTPVRVEVSSDIPVGAGLGSSAAVSVATLHAVSRQFGAPMEPQEVADEAYAVERAVQGKASPADTYTSATGGYVVVDGDERRTVDAPDARFVVGYDGGSAPTGEMVDGVARLVDRNPVASDIVSAVGDLSHDAVESLESGDLEVVAALMDMNQGLLDALGVSSSSLSRMVWSARDAGASAKLTGAGGAGCVLAYPATDEAQEAVAETAKEAFVVSPAEGVRSE</sequence>
<keyword evidence="5" id="KW-0444">Lipid biosynthesis</keyword>
<evidence type="ECO:0000256" key="4">
    <source>
        <dbReference type="ARBA" id="ARBA00022490"/>
    </source>
</evidence>
<dbReference type="RefSeq" id="WP_266085551.1">
    <property type="nucleotide sequence ID" value="NZ_RKLV01000001.1"/>
</dbReference>
<dbReference type="GO" id="GO:0019287">
    <property type="term" value="P:isopentenyl diphosphate biosynthetic process, mevalonate pathway"/>
    <property type="evidence" value="ECO:0007669"/>
    <property type="project" value="TreeGrafter"/>
</dbReference>
<evidence type="ECO:0000256" key="12">
    <source>
        <dbReference type="ARBA" id="ARBA00029438"/>
    </source>
</evidence>
<gene>
    <name evidence="15" type="primary">mvk</name>
    <name evidence="15" type="ORF">EGH25_01220</name>
</gene>
<dbReference type="InterPro" id="IPR020568">
    <property type="entry name" value="Ribosomal_Su5_D2-typ_SF"/>
</dbReference>
<evidence type="ECO:0000256" key="11">
    <source>
        <dbReference type="ARBA" id="ARBA00023098"/>
    </source>
</evidence>
<evidence type="ECO:0000313" key="16">
    <source>
        <dbReference type="Proteomes" id="UP001149411"/>
    </source>
</evidence>
<organism evidence="15 16">
    <name type="scientific">Halorutilus salinus</name>
    <dbReference type="NCBI Taxonomy" id="2487751"/>
    <lineage>
        <taxon>Archaea</taxon>
        <taxon>Methanobacteriati</taxon>
        <taxon>Methanobacteriota</taxon>
        <taxon>Stenosarchaea group</taxon>
        <taxon>Halobacteria</taxon>
        <taxon>Halorutilales</taxon>
        <taxon>Halorutilaceae</taxon>
        <taxon>Halorutilus</taxon>
    </lineage>
</organism>
<feature type="domain" description="GHMP kinase C-terminal" evidence="14">
    <location>
        <begin position="199"/>
        <end position="277"/>
    </location>
</feature>
<keyword evidence="16" id="KW-1185">Reference proteome</keyword>
<dbReference type="SUPFAM" id="SSF55060">
    <property type="entry name" value="GHMP Kinase, C-terminal domain"/>
    <property type="match status" value="1"/>
</dbReference>
<evidence type="ECO:0000313" key="15">
    <source>
        <dbReference type="EMBL" id="MCX2817979.1"/>
    </source>
</evidence>
<dbReference type="Gene3D" id="3.30.230.10">
    <property type="match status" value="1"/>
</dbReference>
<evidence type="ECO:0000256" key="1">
    <source>
        <dbReference type="ARBA" id="ARBA00004496"/>
    </source>
</evidence>
<evidence type="ECO:0000256" key="8">
    <source>
        <dbReference type="ARBA" id="ARBA00022777"/>
    </source>
</evidence>
<proteinExistence type="inferred from homology"/>
<dbReference type="InterPro" id="IPR006205">
    <property type="entry name" value="Mev_gal_kin"/>
</dbReference>
<dbReference type="PANTHER" id="PTHR43290:SF2">
    <property type="entry name" value="MEVALONATE KINASE"/>
    <property type="match status" value="1"/>
</dbReference>
<evidence type="ECO:0000256" key="7">
    <source>
        <dbReference type="ARBA" id="ARBA00022741"/>
    </source>
</evidence>
<dbReference type="Pfam" id="PF00288">
    <property type="entry name" value="GHMP_kinases_N"/>
    <property type="match status" value="1"/>
</dbReference>
<evidence type="ECO:0000256" key="9">
    <source>
        <dbReference type="ARBA" id="ARBA00022840"/>
    </source>
</evidence>
<dbReference type="Proteomes" id="UP001149411">
    <property type="component" value="Unassembled WGS sequence"/>
</dbReference>
<keyword evidence="7" id="KW-0547">Nucleotide-binding</keyword>
<dbReference type="PRINTS" id="PR00959">
    <property type="entry name" value="MEVGALKINASE"/>
</dbReference>
<protein>
    <recommendedName>
        <fullName evidence="3">mevalonate kinase</fullName>
        <ecNumber evidence="3">2.7.1.36</ecNumber>
    </recommendedName>
</protein>
<accession>A0A9Q4C2W7</accession>
<comment type="pathway">
    <text evidence="12">Isoprenoid biosynthesis; isopentenyl diphosphate biosynthesis via mevalonate pathway; isopentenyl diphosphate from (R)-mevalonate: step 1/3.</text>
</comment>
<dbReference type="InterPro" id="IPR006203">
    <property type="entry name" value="GHMP_knse_ATP-bd_CS"/>
</dbReference>
<dbReference type="InterPro" id="IPR014721">
    <property type="entry name" value="Ribsml_uS5_D2-typ_fold_subgr"/>
</dbReference>
<evidence type="ECO:0000256" key="2">
    <source>
        <dbReference type="ARBA" id="ARBA00006495"/>
    </source>
</evidence>
<dbReference type="AlphaFoldDB" id="A0A9Q4C2W7"/>
<evidence type="ECO:0000259" key="13">
    <source>
        <dbReference type="Pfam" id="PF00288"/>
    </source>
</evidence>
<keyword evidence="8 15" id="KW-0418">Kinase</keyword>
<evidence type="ECO:0000256" key="6">
    <source>
        <dbReference type="ARBA" id="ARBA00022679"/>
    </source>
</evidence>
<comment type="subcellular location">
    <subcellularLocation>
        <location evidence="1">Cytoplasm</location>
    </subcellularLocation>
</comment>
<evidence type="ECO:0000259" key="14">
    <source>
        <dbReference type="Pfam" id="PF08544"/>
    </source>
</evidence>
<dbReference type="GO" id="GO:0005524">
    <property type="term" value="F:ATP binding"/>
    <property type="evidence" value="ECO:0007669"/>
    <property type="project" value="UniProtKB-KW"/>
</dbReference>
<comment type="caution">
    <text evidence="15">The sequence shown here is derived from an EMBL/GenBank/DDBJ whole genome shotgun (WGS) entry which is preliminary data.</text>
</comment>
<keyword evidence="6 15" id="KW-0808">Transferase</keyword>
<comment type="similarity">
    <text evidence="2">Belongs to the GHMP kinase family. Mevalonate kinase subfamily.</text>
</comment>
<dbReference type="NCBIfam" id="TIGR00549">
    <property type="entry name" value="mevalon_kin"/>
    <property type="match status" value="1"/>
</dbReference>
<keyword evidence="10" id="KW-0460">Magnesium</keyword>
<reference evidence="15" key="1">
    <citation type="submission" date="2022-09" db="EMBL/GenBank/DDBJ databases">
        <title>Haloadaptaus new haloarchaeum isolated from saline soil.</title>
        <authorList>
            <person name="Duran-Viseras A."/>
            <person name="Sanchez-Porro C."/>
            <person name="Ventosa A."/>
        </authorList>
    </citation>
    <scope>NUCLEOTIDE SEQUENCE</scope>
    <source>
        <strain evidence="15">F3-133</strain>
    </source>
</reference>